<evidence type="ECO:0000259" key="1">
    <source>
        <dbReference type="Pfam" id="PF07687"/>
    </source>
</evidence>
<dbReference type="PIRSF" id="PIRSF005962">
    <property type="entry name" value="Pept_M20D_amidohydro"/>
    <property type="match status" value="1"/>
</dbReference>
<dbReference type="NCBIfam" id="TIGR01891">
    <property type="entry name" value="amidohydrolases"/>
    <property type="match status" value="1"/>
</dbReference>
<evidence type="ECO:0000313" key="3">
    <source>
        <dbReference type="Proteomes" id="UP001589738"/>
    </source>
</evidence>
<sequence>MVLLENFIDTERKQILNTYKELHELAEPSWKEEKTSLYVRQKLERAGFDVQTFQGHYGLIAEIKGESHEVIAVRADMDALLQEIDGVVQANHSCGHDGHSTMVLFTALALAKIKHHHTIRFIFQPAEEKAEGALKMIEEGALENVKFLCGIHLRPAFEVANGMAAPVILHGASSCIRGTIKGTPAHAARPEEGNNPIEAAALLVQALQKIHVQTDVSYSIKMTELHCGEASNLIPETARFSVDLRAKSNEVMELLIDEAKQTIRSIEELSKTKIIFQQDSYSPAAVKNEHAVMLAEEAIKSVLGEKCFVPMCDSPGAEDFHFYTLKQPDMVATMIGLGCGLEPGLHHPEMRFDITALLNGTKILTKLLLEADKQTW</sequence>
<accession>A0ABV6KSZ7</accession>
<dbReference type="Pfam" id="PF07687">
    <property type="entry name" value="M20_dimer"/>
    <property type="match status" value="1"/>
</dbReference>
<feature type="domain" description="Peptidase M20 dimerisation" evidence="1">
    <location>
        <begin position="179"/>
        <end position="265"/>
    </location>
</feature>
<dbReference type="RefSeq" id="WP_160549009.1">
    <property type="nucleotide sequence ID" value="NZ_JBHLUU010000104.1"/>
</dbReference>
<dbReference type="SUPFAM" id="SSF55031">
    <property type="entry name" value="Bacterial exopeptidase dimerisation domain"/>
    <property type="match status" value="1"/>
</dbReference>
<dbReference type="SUPFAM" id="SSF53187">
    <property type="entry name" value="Zn-dependent exopeptidases"/>
    <property type="match status" value="1"/>
</dbReference>
<dbReference type="Pfam" id="PF01546">
    <property type="entry name" value="Peptidase_M20"/>
    <property type="match status" value="1"/>
</dbReference>
<dbReference type="InterPro" id="IPR017439">
    <property type="entry name" value="Amidohydrolase"/>
</dbReference>
<dbReference type="InterPro" id="IPR036264">
    <property type="entry name" value="Bact_exopeptidase_dim_dom"/>
</dbReference>
<reference evidence="2 3" key="1">
    <citation type="submission" date="2024-09" db="EMBL/GenBank/DDBJ databases">
        <authorList>
            <person name="Sun Q."/>
            <person name="Mori K."/>
        </authorList>
    </citation>
    <scope>NUCLEOTIDE SEQUENCE [LARGE SCALE GENOMIC DNA]</scope>
    <source>
        <strain evidence="2 3">CGMCC 1.9126</strain>
    </source>
</reference>
<proteinExistence type="predicted"/>
<evidence type="ECO:0000313" key="2">
    <source>
        <dbReference type="EMBL" id="MFC0476453.1"/>
    </source>
</evidence>
<organism evidence="2 3">
    <name type="scientific">Robertmurraya beringensis</name>
    <dbReference type="NCBI Taxonomy" id="641660"/>
    <lineage>
        <taxon>Bacteria</taxon>
        <taxon>Bacillati</taxon>
        <taxon>Bacillota</taxon>
        <taxon>Bacilli</taxon>
        <taxon>Bacillales</taxon>
        <taxon>Bacillaceae</taxon>
        <taxon>Robertmurraya</taxon>
    </lineage>
</organism>
<comment type="caution">
    <text evidence="2">The sequence shown here is derived from an EMBL/GenBank/DDBJ whole genome shotgun (WGS) entry which is preliminary data.</text>
</comment>
<name>A0ABV6KSZ7_9BACI</name>
<dbReference type="InterPro" id="IPR002933">
    <property type="entry name" value="Peptidase_M20"/>
</dbReference>
<dbReference type="EMBL" id="JBHLUU010000104">
    <property type="protein sequence ID" value="MFC0476453.1"/>
    <property type="molecule type" value="Genomic_DNA"/>
</dbReference>
<dbReference type="Gene3D" id="3.30.70.360">
    <property type="match status" value="1"/>
</dbReference>
<dbReference type="Proteomes" id="UP001589738">
    <property type="component" value="Unassembled WGS sequence"/>
</dbReference>
<dbReference type="Gene3D" id="3.40.630.10">
    <property type="entry name" value="Zn peptidases"/>
    <property type="match status" value="1"/>
</dbReference>
<gene>
    <name evidence="2" type="ORF">ACFFHF_14670</name>
</gene>
<protein>
    <submittedName>
        <fullName evidence="2">Amidohydrolase</fullName>
    </submittedName>
</protein>
<dbReference type="PANTHER" id="PTHR11014">
    <property type="entry name" value="PEPTIDASE M20 FAMILY MEMBER"/>
    <property type="match status" value="1"/>
</dbReference>
<keyword evidence="3" id="KW-1185">Reference proteome</keyword>
<dbReference type="PANTHER" id="PTHR11014:SF122">
    <property type="entry name" value="AMIDOHYDROLASE AMHX"/>
    <property type="match status" value="1"/>
</dbReference>
<dbReference type="InterPro" id="IPR011650">
    <property type="entry name" value="Peptidase_M20_dimer"/>
</dbReference>